<dbReference type="RefSeq" id="WP_284824830.1">
    <property type="nucleotide sequence ID" value="NZ_CP126969.1"/>
</dbReference>
<organism evidence="1 2">
    <name type="scientific">Corynebacterium breve</name>
    <dbReference type="NCBI Taxonomy" id="3049799"/>
    <lineage>
        <taxon>Bacteria</taxon>
        <taxon>Bacillati</taxon>
        <taxon>Actinomycetota</taxon>
        <taxon>Actinomycetes</taxon>
        <taxon>Mycobacteriales</taxon>
        <taxon>Corynebacteriaceae</taxon>
        <taxon>Corynebacterium</taxon>
    </lineage>
</organism>
<protein>
    <submittedName>
        <fullName evidence="1">Uncharacterized protein</fullName>
    </submittedName>
</protein>
<gene>
    <name evidence="1" type="ORF">QP027_11095</name>
</gene>
<sequence length="321" mass="33490">MPNIILDNGQSHPVPWFQLLNVQVHSRGGSDVEMELVISGENISANTAGNTRKLVTACPRGASISVKPIGRDDFPSGTSVSLAMTTQTSDAATNTHFEFPIARVDGLTEALLAKITGESPDLVVTARGVDAAQHLNSEAMTVLTALRDLLPADHGITGIELVADATASTARSITDEQLSGIMDLIGGVSSALGSPPVTFNGRPLDKNSGIVVLQRALEQRSAAVGNEDVLHAGKPDTLLVTATSNPRAVMMKAEGPSVCLVTGSNPEAERAVIAPHIVNTAAVVALDEALISGLKSGNQQLVLPMCEAIAHTINNHESRKR</sequence>
<dbReference type="Proteomes" id="UP001225598">
    <property type="component" value="Chromosome"/>
</dbReference>
<name>A0ABY8VD81_9CORY</name>
<evidence type="ECO:0000313" key="2">
    <source>
        <dbReference type="Proteomes" id="UP001225598"/>
    </source>
</evidence>
<proteinExistence type="predicted"/>
<dbReference type="EMBL" id="CP126969">
    <property type="protein sequence ID" value="WIM67614.1"/>
    <property type="molecule type" value="Genomic_DNA"/>
</dbReference>
<keyword evidence="2" id="KW-1185">Reference proteome</keyword>
<evidence type="ECO:0000313" key="1">
    <source>
        <dbReference type="EMBL" id="WIM67614.1"/>
    </source>
</evidence>
<accession>A0ABY8VD81</accession>
<reference evidence="1 2" key="1">
    <citation type="submission" date="2023-05" db="EMBL/GenBank/DDBJ databases">
        <title>Corynebacterium suedekumii sp. nov. and Corynebacterium breve sp. nov. isolated from raw cow's milk.</title>
        <authorList>
            <person name="Baer M.K."/>
            <person name="Mehl L."/>
            <person name="Hellmuth R."/>
            <person name="Marke G."/>
            <person name="Lipski A."/>
        </authorList>
    </citation>
    <scope>NUCLEOTIDE SEQUENCE [LARGE SCALE GENOMIC DNA]</scope>
    <source>
        <strain evidence="1 2">R4</strain>
    </source>
</reference>